<sequence>MGTNKSLLEINHKPVIKHILEELQHCSDNVMIVANEPSLYEFLGVKLCSDRYIDKGPLAGLETALYHIDANAYIIAACDMPFISKDIYHFLLNQLDHDDAVVPIYNNHMHPLSGIYTRRALPVIQAHLEKNNLKVKGFFDDIRVNYVSDFGTLPEELLQKHFFNMNSPAEYEKATQV</sequence>
<keyword evidence="9" id="KW-0548">Nucleotidyltransferase</keyword>
<evidence type="ECO:0000313" key="10">
    <source>
        <dbReference type="Proteomes" id="UP001519294"/>
    </source>
</evidence>
<dbReference type="PANTHER" id="PTHR19136">
    <property type="entry name" value="MOLYBDENUM COFACTOR GUANYLYLTRANSFERASE"/>
    <property type="match status" value="1"/>
</dbReference>
<dbReference type="InterPro" id="IPR025877">
    <property type="entry name" value="MobA-like_NTP_Trfase"/>
</dbReference>
<gene>
    <name evidence="9" type="ORF">J2Z81_000262</name>
</gene>
<organism evidence="9 10">
    <name type="scientific">Virgibacillus alimentarius</name>
    <dbReference type="NCBI Taxonomy" id="698769"/>
    <lineage>
        <taxon>Bacteria</taxon>
        <taxon>Bacillati</taxon>
        <taxon>Bacillota</taxon>
        <taxon>Bacilli</taxon>
        <taxon>Bacillales</taxon>
        <taxon>Bacillaceae</taxon>
        <taxon>Virgibacillus</taxon>
    </lineage>
</organism>
<evidence type="ECO:0000313" key="9">
    <source>
        <dbReference type="EMBL" id="MBP2256330.1"/>
    </source>
</evidence>
<dbReference type="Gene3D" id="3.90.550.10">
    <property type="entry name" value="Spore Coat Polysaccharide Biosynthesis Protein SpsA, Chain A"/>
    <property type="match status" value="1"/>
</dbReference>
<protein>
    <submittedName>
        <fullName evidence="9">Molybdopterin-guanine dinucleotide biosynthesis protein A</fullName>
        <ecNumber evidence="9">2.7.7.77</ecNumber>
    </submittedName>
</protein>
<dbReference type="EC" id="2.7.7.77" evidence="9"/>
<evidence type="ECO:0000256" key="6">
    <source>
        <dbReference type="ARBA" id="ARBA00023134"/>
    </source>
</evidence>
<dbReference type="PANTHER" id="PTHR19136:SF81">
    <property type="entry name" value="MOLYBDENUM COFACTOR GUANYLYLTRANSFERASE"/>
    <property type="match status" value="1"/>
</dbReference>
<keyword evidence="4" id="KW-0547">Nucleotide-binding</keyword>
<keyword evidence="10" id="KW-1185">Reference proteome</keyword>
<dbReference type="GO" id="GO:0061603">
    <property type="term" value="F:molybdenum cofactor guanylyltransferase activity"/>
    <property type="evidence" value="ECO:0007669"/>
    <property type="project" value="UniProtKB-EC"/>
</dbReference>
<dbReference type="Pfam" id="PF12804">
    <property type="entry name" value="NTP_transf_3"/>
    <property type="match status" value="1"/>
</dbReference>
<reference evidence="9 10" key="1">
    <citation type="submission" date="2021-03" db="EMBL/GenBank/DDBJ databases">
        <title>Genomic Encyclopedia of Type Strains, Phase IV (KMG-IV): sequencing the most valuable type-strain genomes for metagenomic binning, comparative biology and taxonomic classification.</title>
        <authorList>
            <person name="Goeker M."/>
        </authorList>
    </citation>
    <scope>NUCLEOTIDE SEQUENCE [LARGE SCALE GENOMIC DNA]</scope>
    <source>
        <strain evidence="9 10">DSM 25790</strain>
    </source>
</reference>
<keyword evidence="6" id="KW-0342">GTP-binding</keyword>
<keyword evidence="5" id="KW-0460">Magnesium</keyword>
<evidence type="ECO:0000256" key="4">
    <source>
        <dbReference type="ARBA" id="ARBA00022741"/>
    </source>
</evidence>
<keyword evidence="3" id="KW-0479">Metal-binding</keyword>
<dbReference type="SUPFAM" id="SSF53448">
    <property type="entry name" value="Nucleotide-diphospho-sugar transferases"/>
    <property type="match status" value="1"/>
</dbReference>
<evidence type="ECO:0000256" key="3">
    <source>
        <dbReference type="ARBA" id="ARBA00022723"/>
    </source>
</evidence>
<dbReference type="CDD" id="cd02503">
    <property type="entry name" value="MobA"/>
    <property type="match status" value="1"/>
</dbReference>
<keyword evidence="2 9" id="KW-0808">Transferase</keyword>
<comment type="caution">
    <text evidence="9">The sequence shown here is derived from an EMBL/GenBank/DDBJ whole genome shotgun (WGS) entry which is preliminary data.</text>
</comment>
<evidence type="ECO:0000256" key="5">
    <source>
        <dbReference type="ARBA" id="ARBA00022842"/>
    </source>
</evidence>
<evidence type="ECO:0000259" key="8">
    <source>
        <dbReference type="Pfam" id="PF12804"/>
    </source>
</evidence>
<proteinExistence type="predicted"/>
<accession>A0ABS4S4B2</accession>
<name>A0ABS4S4B2_9BACI</name>
<keyword evidence="1" id="KW-0963">Cytoplasm</keyword>
<keyword evidence="7" id="KW-0501">Molybdenum cofactor biosynthesis</keyword>
<evidence type="ECO:0000256" key="7">
    <source>
        <dbReference type="ARBA" id="ARBA00023150"/>
    </source>
</evidence>
<evidence type="ECO:0000256" key="1">
    <source>
        <dbReference type="ARBA" id="ARBA00022490"/>
    </source>
</evidence>
<dbReference type="EMBL" id="JAGIKX010000001">
    <property type="protein sequence ID" value="MBP2256330.1"/>
    <property type="molecule type" value="Genomic_DNA"/>
</dbReference>
<dbReference type="InterPro" id="IPR013482">
    <property type="entry name" value="Molybde_CF_guanTrfase"/>
</dbReference>
<evidence type="ECO:0000256" key="2">
    <source>
        <dbReference type="ARBA" id="ARBA00022679"/>
    </source>
</evidence>
<dbReference type="Proteomes" id="UP001519294">
    <property type="component" value="Unassembled WGS sequence"/>
</dbReference>
<feature type="domain" description="MobA-like NTP transferase" evidence="8">
    <location>
        <begin position="1"/>
        <end position="133"/>
    </location>
</feature>
<dbReference type="InterPro" id="IPR029044">
    <property type="entry name" value="Nucleotide-diphossugar_trans"/>
</dbReference>